<dbReference type="Gene3D" id="3.30.450.40">
    <property type="match status" value="1"/>
</dbReference>
<sequence length="158" mass="17313">MAEDIYVSTGDKAERYRTLLPQVQSLLAGETDRIANLANVAAALKTTFGFFWVGFYRVEGDELVLGPFQGPVACTRIAHGRGVCGTAWKENRTLVVPDVDAFPGHIACSSLSRSEIVIPLHDKADRVWGVLDIDSDRPADFDETDAACLEELCTLLRN</sequence>
<protein>
    <submittedName>
        <fullName evidence="3">GAF domain-containing protein</fullName>
    </submittedName>
</protein>
<dbReference type="AlphaFoldDB" id="A0A9D2HTI9"/>
<accession>A0A9D2HTI9</accession>
<dbReference type="InterPro" id="IPR003018">
    <property type="entry name" value="GAF"/>
</dbReference>
<dbReference type="EMBL" id="DWZE01000085">
    <property type="protein sequence ID" value="HJA83802.1"/>
    <property type="molecule type" value="Genomic_DNA"/>
</dbReference>
<evidence type="ECO:0000259" key="2">
    <source>
        <dbReference type="SMART" id="SM00065"/>
    </source>
</evidence>
<dbReference type="InterPro" id="IPR029016">
    <property type="entry name" value="GAF-like_dom_sf"/>
</dbReference>
<comment type="caution">
    <text evidence="3">The sequence shown here is derived from an EMBL/GenBank/DDBJ whole genome shotgun (WGS) entry which is preliminary data.</text>
</comment>
<gene>
    <name evidence="3" type="ORF">H9785_07535</name>
</gene>
<dbReference type="FunFam" id="3.30.450.40:FF:000008">
    <property type="entry name" value="GAF domain-containing proteins"/>
    <property type="match status" value="1"/>
</dbReference>
<reference evidence="3" key="2">
    <citation type="submission" date="2021-04" db="EMBL/GenBank/DDBJ databases">
        <authorList>
            <person name="Gilroy R."/>
        </authorList>
    </citation>
    <scope>NUCLEOTIDE SEQUENCE</scope>
    <source>
        <strain evidence="3">ChiHecec1B25-7008</strain>
    </source>
</reference>
<dbReference type="SMART" id="SM00065">
    <property type="entry name" value="GAF"/>
    <property type="match status" value="1"/>
</dbReference>
<reference evidence="3" key="1">
    <citation type="journal article" date="2021" name="PeerJ">
        <title>Extensive microbial diversity within the chicken gut microbiome revealed by metagenomics and culture.</title>
        <authorList>
            <person name="Gilroy R."/>
            <person name="Ravi A."/>
            <person name="Getino M."/>
            <person name="Pursley I."/>
            <person name="Horton D.L."/>
            <person name="Alikhan N.F."/>
            <person name="Baker D."/>
            <person name="Gharbi K."/>
            <person name="Hall N."/>
            <person name="Watson M."/>
            <person name="Adriaenssens E.M."/>
            <person name="Foster-Nyarko E."/>
            <person name="Jarju S."/>
            <person name="Secka A."/>
            <person name="Antonio M."/>
            <person name="Oren A."/>
            <person name="Chaudhuri R.R."/>
            <person name="La Ragione R."/>
            <person name="Hildebrand F."/>
            <person name="Pallen M.J."/>
        </authorList>
    </citation>
    <scope>NUCLEOTIDE SEQUENCE</scope>
    <source>
        <strain evidence="3">ChiHecec1B25-7008</strain>
    </source>
</reference>
<feature type="domain" description="GAF" evidence="2">
    <location>
        <begin position="32"/>
        <end position="157"/>
    </location>
</feature>
<proteinExistence type="inferred from homology"/>
<dbReference type="PANTHER" id="PTHR21021">
    <property type="entry name" value="GAF/PUTATIVE CYTOSKELETAL PROTEIN"/>
    <property type="match status" value="1"/>
</dbReference>
<dbReference type="InterPro" id="IPR051330">
    <property type="entry name" value="Phosphatase_reg/MetRdx"/>
</dbReference>
<dbReference type="Pfam" id="PF01590">
    <property type="entry name" value="GAF"/>
    <property type="match status" value="1"/>
</dbReference>
<organism evidence="3 4">
    <name type="scientific">Candidatus Bacteroides intestinavium</name>
    <dbReference type="NCBI Taxonomy" id="2838469"/>
    <lineage>
        <taxon>Bacteria</taxon>
        <taxon>Pseudomonadati</taxon>
        <taxon>Bacteroidota</taxon>
        <taxon>Bacteroidia</taxon>
        <taxon>Bacteroidales</taxon>
        <taxon>Bacteroidaceae</taxon>
        <taxon>Bacteroides</taxon>
    </lineage>
</organism>
<evidence type="ECO:0000313" key="4">
    <source>
        <dbReference type="Proteomes" id="UP000823860"/>
    </source>
</evidence>
<evidence type="ECO:0000256" key="1">
    <source>
        <dbReference type="ARBA" id="ARBA00038454"/>
    </source>
</evidence>
<comment type="similarity">
    <text evidence="1">Belongs to the free Met sulfoxide reductase family.</text>
</comment>
<evidence type="ECO:0000313" key="3">
    <source>
        <dbReference type="EMBL" id="HJA83802.1"/>
    </source>
</evidence>
<name>A0A9D2HTI9_9BACE</name>
<dbReference type="GO" id="GO:0033745">
    <property type="term" value="F:L-methionine-(R)-S-oxide reductase activity"/>
    <property type="evidence" value="ECO:0007669"/>
    <property type="project" value="TreeGrafter"/>
</dbReference>
<dbReference type="GO" id="GO:0005829">
    <property type="term" value="C:cytosol"/>
    <property type="evidence" value="ECO:0007669"/>
    <property type="project" value="TreeGrafter"/>
</dbReference>
<dbReference type="Proteomes" id="UP000823860">
    <property type="component" value="Unassembled WGS sequence"/>
</dbReference>
<dbReference type="SUPFAM" id="SSF55781">
    <property type="entry name" value="GAF domain-like"/>
    <property type="match status" value="1"/>
</dbReference>
<dbReference type="PANTHER" id="PTHR21021:SF15">
    <property type="entry name" value="FREE METHIONINE-R-SULFOXIDE REDUCTASE"/>
    <property type="match status" value="1"/>
</dbReference>